<protein>
    <submittedName>
        <fullName evidence="2">Uncharacterized protein</fullName>
    </submittedName>
</protein>
<organism evidence="2 3">
    <name type="scientific">Sedimentitalea todarodis</name>
    <dbReference type="NCBI Taxonomy" id="1631240"/>
    <lineage>
        <taxon>Bacteria</taxon>
        <taxon>Pseudomonadati</taxon>
        <taxon>Pseudomonadota</taxon>
        <taxon>Alphaproteobacteria</taxon>
        <taxon>Rhodobacterales</taxon>
        <taxon>Paracoccaceae</taxon>
        <taxon>Sedimentitalea</taxon>
    </lineage>
</organism>
<evidence type="ECO:0000313" key="3">
    <source>
        <dbReference type="Proteomes" id="UP001255416"/>
    </source>
</evidence>
<feature type="transmembrane region" description="Helical" evidence="1">
    <location>
        <begin position="6"/>
        <end position="31"/>
    </location>
</feature>
<keyword evidence="3" id="KW-1185">Reference proteome</keyword>
<keyword evidence="1" id="KW-0812">Transmembrane</keyword>
<evidence type="ECO:0000256" key="1">
    <source>
        <dbReference type="SAM" id="Phobius"/>
    </source>
</evidence>
<dbReference type="Proteomes" id="UP001255416">
    <property type="component" value="Unassembled WGS sequence"/>
</dbReference>
<proteinExistence type="predicted"/>
<evidence type="ECO:0000313" key="2">
    <source>
        <dbReference type="EMBL" id="MDU9007228.1"/>
    </source>
</evidence>
<sequence length="206" mass="23055">MDWNDILKIVGTLGGIATVSAGVAAFVGNFISSRLVETHKANLSLQLETHKGELNNLADRKRLILKRQELMFEREYAAAAEFYRFFSGVIPDPWAPDLDWSDAQAHIAGDFHRHASGLKRFLIEHSASLSQTVRRTLEKAKQVANEGIFEVGYDTRGEDYDFDLTPSEGVRKIVDQFYDLLKEADKQIRSDLESGSFSGSDDGKSI</sequence>
<reference evidence="3" key="1">
    <citation type="submission" date="2023-05" db="EMBL/GenBank/DDBJ databases">
        <title>Sedimentitalea sp. nov. JM2-8.</title>
        <authorList>
            <person name="Huang J."/>
        </authorList>
    </citation>
    <scope>NUCLEOTIDE SEQUENCE [LARGE SCALE GENOMIC DNA]</scope>
    <source>
        <strain evidence="3">KHS03</strain>
    </source>
</reference>
<comment type="caution">
    <text evidence="2">The sequence shown here is derived from an EMBL/GenBank/DDBJ whole genome shotgun (WGS) entry which is preliminary data.</text>
</comment>
<name>A0ABU3VM90_9RHOB</name>
<keyword evidence="1" id="KW-1133">Transmembrane helix</keyword>
<keyword evidence="1" id="KW-0472">Membrane</keyword>
<dbReference type="RefSeq" id="WP_316783127.1">
    <property type="nucleotide sequence ID" value="NZ_JASMWN010000066.1"/>
</dbReference>
<dbReference type="EMBL" id="JASMWN010000066">
    <property type="protein sequence ID" value="MDU9007228.1"/>
    <property type="molecule type" value="Genomic_DNA"/>
</dbReference>
<accession>A0ABU3VM90</accession>
<gene>
    <name evidence="2" type="ORF">QO231_25885</name>
</gene>